<evidence type="ECO:0000313" key="1">
    <source>
        <dbReference type="EMBL" id="MBB2174036.1"/>
    </source>
</evidence>
<reference evidence="1 2" key="1">
    <citation type="submission" date="2020-04" db="EMBL/GenBank/DDBJ databases">
        <title>Description of novel Gluconacetobacter.</title>
        <authorList>
            <person name="Sombolestani A."/>
        </authorList>
    </citation>
    <scope>NUCLEOTIDE SEQUENCE [LARGE SCALE GENOMIC DNA]</scope>
    <source>
        <strain evidence="1 2">LMG 27724</strain>
    </source>
</reference>
<dbReference type="Proteomes" id="UP000577891">
    <property type="component" value="Unassembled WGS sequence"/>
</dbReference>
<organism evidence="1 2">
    <name type="scientific">Gluconacetobacter asukensis</name>
    <dbReference type="NCBI Taxonomy" id="1017181"/>
    <lineage>
        <taxon>Bacteria</taxon>
        <taxon>Pseudomonadati</taxon>
        <taxon>Pseudomonadota</taxon>
        <taxon>Alphaproteobacteria</taxon>
        <taxon>Acetobacterales</taxon>
        <taxon>Acetobacteraceae</taxon>
        <taxon>Gluconacetobacter</taxon>
    </lineage>
</organism>
<gene>
    <name evidence="1" type="ORF">HLH35_18275</name>
</gene>
<dbReference type="AlphaFoldDB" id="A0A7W4J3M3"/>
<evidence type="ECO:0000313" key="2">
    <source>
        <dbReference type="Proteomes" id="UP000577891"/>
    </source>
</evidence>
<keyword evidence="2" id="KW-1185">Reference proteome</keyword>
<name>A0A7W4J3M3_9PROT</name>
<accession>A0A7W4J3M3</accession>
<comment type="caution">
    <text evidence="1">The sequence shown here is derived from an EMBL/GenBank/DDBJ whole genome shotgun (WGS) entry which is preliminary data.</text>
</comment>
<dbReference type="EMBL" id="JABEQE010000025">
    <property type="protein sequence ID" value="MBB2174036.1"/>
    <property type="molecule type" value="Genomic_DNA"/>
</dbReference>
<dbReference type="RefSeq" id="WP_182980505.1">
    <property type="nucleotide sequence ID" value="NZ_BAABGB010000008.1"/>
</dbReference>
<sequence length="45" mass="4940">MLIDLVMLLVNGGYRGLPPCRHVPGHKTHFRQLSGIAVTDQSPIT</sequence>
<protein>
    <submittedName>
        <fullName evidence="1">Uncharacterized protein</fullName>
    </submittedName>
</protein>
<proteinExistence type="predicted"/>